<dbReference type="InterPro" id="IPR045284">
    <property type="entry name" value="At2g27730-like"/>
</dbReference>
<dbReference type="PANTHER" id="PTHR33878:SF1">
    <property type="entry name" value="OS08G0559000 PROTEIN"/>
    <property type="match status" value="1"/>
</dbReference>
<feature type="compositionally biased region" description="Low complexity" evidence="1">
    <location>
        <begin position="131"/>
        <end position="146"/>
    </location>
</feature>
<dbReference type="AlphaFoldDB" id="A0AAD8MXU4"/>
<accession>A0AAD8MXU4</accession>
<comment type="caution">
    <text evidence="2">The sequence shown here is derived from an EMBL/GenBank/DDBJ whole genome shotgun (WGS) entry which is preliminary data.</text>
</comment>
<feature type="compositionally biased region" description="Basic and acidic residues" evidence="1">
    <location>
        <begin position="117"/>
        <end position="129"/>
    </location>
</feature>
<name>A0AAD8MXU4_9APIA</name>
<dbReference type="Proteomes" id="UP001237642">
    <property type="component" value="Unassembled WGS sequence"/>
</dbReference>
<sequence>MIASHQGVTITVGRFKQCCISINLHRTCFWKRRRKLKRSEYLIEYIKTVQGCLSKPQISLISLSRAGSNQEKATMTTRIAARYVSRRLSSSGKILSEEEKAAENIYIKKMEKDKLDKLARKNTKPEEKPAGSSGDSGSVSDAKLSK</sequence>
<dbReference type="PANTHER" id="PTHR33878">
    <property type="entry name" value="OS08G0559000 PROTEIN"/>
    <property type="match status" value="1"/>
</dbReference>
<feature type="region of interest" description="Disordered" evidence="1">
    <location>
        <begin position="117"/>
        <end position="146"/>
    </location>
</feature>
<organism evidence="2 3">
    <name type="scientific">Heracleum sosnowskyi</name>
    <dbReference type="NCBI Taxonomy" id="360622"/>
    <lineage>
        <taxon>Eukaryota</taxon>
        <taxon>Viridiplantae</taxon>
        <taxon>Streptophyta</taxon>
        <taxon>Embryophyta</taxon>
        <taxon>Tracheophyta</taxon>
        <taxon>Spermatophyta</taxon>
        <taxon>Magnoliopsida</taxon>
        <taxon>eudicotyledons</taxon>
        <taxon>Gunneridae</taxon>
        <taxon>Pentapetalae</taxon>
        <taxon>asterids</taxon>
        <taxon>campanulids</taxon>
        <taxon>Apiales</taxon>
        <taxon>Apiaceae</taxon>
        <taxon>Apioideae</taxon>
        <taxon>apioid superclade</taxon>
        <taxon>Tordylieae</taxon>
        <taxon>Tordyliinae</taxon>
        <taxon>Heracleum</taxon>
    </lineage>
</organism>
<reference evidence="2" key="2">
    <citation type="submission" date="2023-05" db="EMBL/GenBank/DDBJ databases">
        <authorList>
            <person name="Schelkunov M.I."/>
        </authorList>
    </citation>
    <scope>NUCLEOTIDE SEQUENCE</scope>
    <source>
        <strain evidence="2">Hsosn_3</strain>
        <tissue evidence="2">Leaf</tissue>
    </source>
</reference>
<reference evidence="2" key="1">
    <citation type="submission" date="2023-02" db="EMBL/GenBank/DDBJ databases">
        <title>Genome of toxic invasive species Heracleum sosnowskyi carries increased number of genes despite the absence of recent whole-genome duplications.</title>
        <authorList>
            <person name="Schelkunov M."/>
            <person name="Shtratnikova V."/>
            <person name="Makarenko M."/>
            <person name="Klepikova A."/>
            <person name="Omelchenko D."/>
            <person name="Novikova G."/>
            <person name="Obukhova E."/>
            <person name="Bogdanov V."/>
            <person name="Penin A."/>
            <person name="Logacheva M."/>
        </authorList>
    </citation>
    <scope>NUCLEOTIDE SEQUENCE</scope>
    <source>
        <strain evidence="2">Hsosn_3</strain>
        <tissue evidence="2">Leaf</tissue>
    </source>
</reference>
<evidence type="ECO:0000313" key="3">
    <source>
        <dbReference type="Proteomes" id="UP001237642"/>
    </source>
</evidence>
<protein>
    <submittedName>
        <fullName evidence="2">Uncharacterized protein</fullName>
    </submittedName>
</protein>
<gene>
    <name evidence="2" type="ORF">POM88_015826</name>
</gene>
<dbReference type="EMBL" id="JAUIZM010000004">
    <property type="protein sequence ID" value="KAK1387648.1"/>
    <property type="molecule type" value="Genomic_DNA"/>
</dbReference>
<keyword evidence="3" id="KW-1185">Reference proteome</keyword>
<proteinExistence type="predicted"/>
<evidence type="ECO:0000313" key="2">
    <source>
        <dbReference type="EMBL" id="KAK1387648.1"/>
    </source>
</evidence>
<evidence type="ECO:0000256" key="1">
    <source>
        <dbReference type="SAM" id="MobiDB-lite"/>
    </source>
</evidence>